<organism evidence="8 9">
    <name type="scientific">Ferriphaselus amnicola</name>
    <dbReference type="NCBI Taxonomy" id="1188319"/>
    <lineage>
        <taxon>Bacteria</taxon>
        <taxon>Pseudomonadati</taxon>
        <taxon>Pseudomonadota</taxon>
        <taxon>Betaproteobacteria</taxon>
        <taxon>Nitrosomonadales</taxon>
        <taxon>Gallionellaceae</taxon>
        <taxon>Ferriphaselus</taxon>
    </lineage>
</organism>
<evidence type="ECO:0000313" key="9">
    <source>
        <dbReference type="Proteomes" id="UP000033070"/>
    </source>
</evidence>
<evidence type="ECO:0000256" key="4">
    <source>
        <dbReference type="PIRSR" id="PIRSR606118-50"/>
    </source>
</evidence>
<evidence type="ECO:0000259" key="6">
    <source>
        <dbReference type="PROSITE" id="PS51736"/>
    </source>
</evidence>
<dbReference type="RefSeq" id="WP_062625944.1">
    <property type="nucleotide sequence ID" value="NZ_AP018738.1"/>
</dbReference>
<dbReference type="InterPro" id="IPR050639">
    <property type="entry name" value="SSR_resolvase"/>
</dbReference>
<dbReference type="PROSITE" id="PS51736">
    <property type="entry name" value="RECOMBINASES_3"/>
    <property type="match status" value="1"/>
</dbReference>
<dbReference type="PROSITE" id="PS51737">
    <property type="entry name" value="RECOMBINASE_DNA_BIND"/>
    <property type="match status" value="1"/>
</dbReference>
<keyword evidence="1" id="KW-0229">DNA integration</keyword>
<name>A0A2Z6GCC2_9PROT</name>
<evidence type="ECO:0000256" key="3">
    <source>
        <dbReference type="ARBA" id="ARBA00023172"/>
    </source>
</evidence>
<dbReference type="InterPro" id="IPR025827">
    <property type="entry name" value="Zn_ribbon_recom_dom"/>
</dbReference>
<dbReference type="KEGG" id="fam:OYT1_ch1723"/>
<dbReference type="GO" id="GO:0000150">
    <property type="term" value="F:DNA strand exchange activity"/>
    <property type="evidence" value="ECO:0007669"/>
    <property type="project" value="InterPro"/>
</dbReference>
<proteinExistence type="predicted"/>
<dbReference type="AlphaFoldDB" id="A0A2Z6GCC2"/>
<keyword evidence="2" id="KW-0238">DNA-binding</keyword>
<evidence type="ECO:0000313" key="8">
    <source>
        <dbReference type="EMBL" id="BBE51261.1"/>
    </source>
</evidence>
<dbReference type="PANTHER" id="PTHR30461">
    <property type="entry name" value="DNA-INVERTASE FROM LAMBDOID PROPHAGE"/>
    <property type="match status" value="1"/>
</dbReference>
<accession>A0A2Z6GCC2</accession>
<dbReference type="Gene3D" id="3.90.1750.20">
    <property type="entry name" value="Putative Large Serine Recombinase, Chain B, Domain 2"/>
    <property type="match status" value="1"/>
</dbReference>
<feature type="domain" description="Recombinase" evidence="7">
    <location>
        <begin position="158"/>
        <end position="286"/>
    </location>
</feature>
<dbReference type="InterPro" id="IPR036162">
    <property type="entry name" value="Resolvase-like_N_sf"/>
</dbReference>
<sequence length="536" mass="60812">MLIALYARVSTVRQAENDLSIPDQLRQMQDWAKQNGHIVVAKYVEPGASATDDKRPIFQKMMSDALAKPPMFEAIIVHSHSRFFRDGIEAGVRERMLKRNGVKLFSITQPTTEDSNGELVRNIIRMFDGYQSQETSKHTSRAMKENARQGYFNGSRAPFGYVAVSTDVSGARGRKKKKLAIHADEANVARQIYRLYLSSLGMGFKEIAIHLTKSGLLMRGRPWNVQKVSTILSDTLYMGEYYFNVRDSRSNCNRPPEEWVKTLIPAIVDANQYEQVRKLRESRSPENATIPPKTLASPLLLAGVIKCRCGRAMTLATGKSGTYRYYKCTRKRNEGGHACDSRNLPMEKVDQIVIEQLANRILAPDRIQSMMETLRQRIQARKDVRHTRVSDLERQLKAQDERQHRLLEAIESGIVELDELTHQRMQNIKTAREALTIQIAEEKCSGELPREIEYLKPSQVEQFGRALRNQLLSKNSGIAKAYISLLVDEVLVNDDEAVIKGSYTALAHGLHQMKMGTSNQVPTFMHDWCAGRDSNS</sequence>
<dbReference type="InterPro" id="IPR006118">
    <property type="entry name" value="Recombinase_CS"/>
</dbReference>
<dbReference type="SUPFAM" id="SSF53041">
    <property type="entry name" value="Resolvase-like"/>
    <property type="match status" value="1"/>
</dbReference>
<evidence type="ECO:0000256" key="2">
    <source>
        <dbReference type="ARBA" id="ARBA00023125"/>
    </source>
</evidence>
<dbReference type="CDD" id="cd00338">
    <property type="entry name" value="Ser_Recombinase"/>
    <property type="match status" value="1"/>
</dbReference>
<dbReference type="GO" id="GO:0015074">
    <property type="term" value="P:DNA integration"/>
    <property type="evidence" value="ECO:0007669"/>
    <property type="project" value="UniProtKB-KW"/>
</dbReference>
<dbReference type="InterPro" id="IPR038109">
    <property type="entry name" value="DNA_bind_recomb_sf"/>
</dbReference>
<keyword evidence="3" id="KW-0233">DNA recombination</keyword>
<dbReference type="Proteomes" id="UP000033070">
    <property type="component" value="Chromosome"/>
</dbReference>
<protein>
    <submittedName>
        <fullName evidence="8">Recombinase</fullName>
    </submittedName>
</protein>
<gene>
    <name evidence="8" type="ORF">OYT1_ch1723</name>
</gene>
<dbReference type="SMART" id="SM00857">
    <property type="entry name" value="Resolvase"/>
    <property type="match status" value="1"/>
</dbReference>
<dbReference type="STRING" id="1188319.OYT1_00716"/>
<dbReference type="GO" id="GO:0003677">
    <property type="term" value="F:DNA binding"/>
    <property type="evidence" value="ECO:0007669"/>
    <property type="project" value="UniProtKB-KW"/>
</dbReference>
<dbReference type="EMBL" id="AP018738">
    <property type="protein sequence ID" value="BBE51261.1"/>
    <property type="molecule type" value="Genomic_DNA"/>
</dbReference>
<dbReference type="Pfam" id="PF00239">
    <property type="entry name" value="Resolvase"/>
    <property type="match status" value="1"/>
</dbReference>
<evidence type="ECO:0000259" key="7">
    <source>
        <dbReference type="PROSITE" id="PS51737"/>
    </source>
</evidence>
<keyword evidence="9" id="KW-1185">Reference proteome</keyword>
<dbReference type="OrthoDB" id="5479610at2"/>
<dbReference type="Gene3D" id="3.40.50.1390">
    <property type="entry name" value="Resolvase, N-terminal catalytic domain"/>
    <property type="match status" value="1"/>
</dbReference>
<dbReference type="PANTHER" id="PTHR30461:SF23">
    <property type="entry name" value="DNA RECOMBINASE-RELATED"/>
    <property type="match status" value="1"/>
</dbReference>
<evidence type="ECO:0000256" key="1">
    <source>
        <dbReference type="ARBA" id="ARBA00022908"/>
    </source>
</evidence>
<feature type="domain" description="Resolvase/invertase-type recombinase catalytic" evidence="6">
    <location>
        <begin position="2"/>
        <end position="154"/>
    </location>
</feature>
<dbReference type="InterPro" id="IPR006119">
    <property type="entry name" value="Resolv_N"/>
</dbReference>
<reference evidence="8 9" key="1">
    <citation type="submission" date="2018-06" db="EMBL/GenBank/DDBJ databases">
        <title>OYT1 Genome Sequencing.</title>
        <authorList>
            <person name="Kato S."/>
            <person name="Itoh T."/>
            <person name="Ohkuma M."/>
        </authorList>
    </citation>
    <scope>NUCLEOTIDE SEQUENCE [LARGE SCALE GENOMIC DNA]</scope>
    <source>
        <strain evidence="8 9">OYT1</strain>
    </source>
</reference>
<dbReference type="Pfam" id="PF07508">
    <property type="entry name" value="Recombinase"/>
    <property type="match status" value="1"/>
</dbReference>
<dbReference type="Pfam" id="PF13408">
    <property type="entry name" value="Zn_ribbon_recom"/>
    <property type="match status" value="1"/>
</dbReference>
<evidence type="ECO:0000256" key="5">
    <source>
        <dbReference type="PROSITE-ProRule" id="PRU10137"/>
    </source>
</evidence>
<dbReference type="InterPro" id="IPR011109">
    <property type="entry name" value="DNA_bind_recombinase_dom"/>
</dbReference>
<dbReference type="PROSITE" id="PS00397">
    <property type="entry name" value="RECOMBINASES_1"/>
    <property type="match status" value="1"/>
</dbReference>
<feature type="active site" description="O-(5'-phospho-DNA)-serine intermediate" evidence="4 5">
    <location>
        <position position="10"/>
    </location>
</feature>